<feature type="compositionally biased region" description="Polar residues" evidence="1">
    <location>
        <begin position="88"/>
        <end position="98"/>
    </location>
</feature>
<dbReference type="GO" id="GO:0031011">
    <property type="term" value="C:Ino80 complex"/>
    <property type="evidence" value="ECO:0007669"/>
    <property type="project" value="InterPro"/>
</dbReference>
<feature type="compositionally biased region" description="Acidic residues" evidence="1">
    <location>
        <begin position="168"/>
        <end position="177"/>
    </location>
</feature>
<sequence length="377" mass="40815">MQSSRTTRSSARIANASSASARLVKAREPEDGDDQEQVEVDVLPEAASTSQSGDDEEREEEDPDSGEPEVDEPEEYELEDEEDDELQQSRSPSISVTPVRSPLKIKFKVRPPPALARAKRLRALTQVQSESETSESEEETLQNSRLTKRQAALARARHNGGSSQSSGAEEDGEEDQIDPSSQNKRKTVLDATEIALRKEESARKRRNVTEKKLQDEKAETINRLLKKSARPRGKRGPAMGTALPTPVEAATPMLNSDGEAEGGEDPMFAVAEDIYTPPPMMYRWVSTTRPPAPSDAAAMEVDGDEKHMSLSFAIPGDFLAGLDHQPGTEGAISAAPSALAPICGVSGCGLTRKYRLVGGEWGSGACGMDHLKLLQAH</sequence>
<name>A0AAD2K8A8_9AGAR</name>
<dbReference type="Pfam" id="PF04795">
    <property type="entry name" value="PAPA-1"/>
    <property type="match status" value="1"/>
</dbReference>
<comment type="caution">
    <text evidence="3">The sequence shown here is derived from an EMBL/GenBank/DDBJ whole genome shotgun (WGS) entry which is preliminary data.</text>
</comment>
<keyword evidence="4" id="KW-1185">Reference proteome</keyword>
<organism evidence="3 4">
    <name type="scientific">Mycena citricolor</name>
    <dbReference type="NCBI Taxonomy" id="2018698"/>
    <lineage>
        <taxon>Eukaryota</taxon>
        <taxon>Fungi</taxon>
        <taxon>Dikarya</taxon>
        <taxon>Basidiomycota</taxon>
        <taxon>Agaricomycotina</taxon>
        <taxon>Agaricomycetes</taxon>
        <taxon>Agaricomycetidae</taxon>
        <taxon>Agaricales</taxon>
        <taxon>Marasmiineae</taxon>
        <taxon>Mycenaceae</taxon>
        <taxon>Mycena</taxon>
    </lineage>
</organism>
<dbReference type="AlphaFoldDB" id="A0AAD2K8A8"/>
<gene>
    <name evidence="3" type="ORF">MYCIT1_LOCUS37848</name>
</gene>
<dbReference type="InterPro" id="IPR006880">
    <property type="entry name" value="INO80B_C"/>
</dbReference>
<feature type="compositionally biased region" description="Acidic residues" evidence="1">
    <location>
        <begin position="30"/>
        <end position="39"/>
    </location>
</feature>
<dbReference type="SMART" id="SM01406">
    <property type="entry name" value="PAPA-1"/>
    <property type="match status" value="1"/>
</dbReference>
<protein>
    <recommendedName>
        <fullName evidence="2">INO80 complex subunit B-like conserved region domain-containing protein</fullName>
    </recommendedName>
</protein>
<feature type="compositionally biased region" description="Low complexity" evidence="1">
    <location>
        <begin position="1"/>
        <end position="22"/>
    </location>
</feature>
<feature type="compositionally biased region" description="Acidic residues" evidence="1">
    <location>
        <begin position="53"/>
        <end position="86"/>
    </location>
</feature>
<reference evidence="3" key="1">
    <citation type="submission" date="2023-11" db="EMBL/GenBank/DDBJ databases">
        <authorList>
            <person name="De Vega J J."/>
            <person name="De Vega J J."/>
        </authorList>
    </citation>
    <scope>NUCLEOTIDE SEQUENCE</scope>
</reference>
<feature type="domain" description="INO80 complex subunit B-like conserved region" evidence="2">
    <location>
        <begin position="193"/>
        <end position="296"/>
    </location>
</feature>
<feature type="compositionally biased region" description="Basic and acidic residues" evidence="1">
    <location>
        <begin position="195"/>
        <end position="215"/>
    </location>
</feature>
<feature type="region of interest" description="Disordered" evidence="1">
    <location>
        <begin position="1"/>
        <end position="215"/>
    </location>
</feature>
<accession>A0AAD2K8A8</accession>
<evidence type="ECO:0000259" key="2">
    <source>
        <dbReference type="SMART" id="SM01406"/>
    </source>
</evidence>
<evidence type="ECO:0000256" key="1">
    <source>
        <dbReference type="SAM" id="MobiDB-lite"/>
    </source>
</evidence>
<dbReference type="EMBL" id="CAVNYO010000480">
    <property type="protein sequence ID" value="CAK5284543.1"/>
    <property type="molecule type" value="Genomic_DNA"/>
</dbReference>
<evidence type="ECO:0000313" key="3">
    <source>
        <dbReference type="EMBL" id="CAK5284543.1"/>
    </source>
</evidence>
<proteinExistence type="predicted"/>
<dbReference type="Proteomes" id="UP001295794">
    <property type="component" value="Unassembled WGS sequence"/>
</dbReference>
<evidence type="ECO:0000313" key="4">
    <source>
        <dbReference type="Proteomes" id="UP001295794"/>
    </source>
</evidence>